<dbReference type="Gene3D" id="3.40.50.1820">
    <property type="entry name" value="alpha/beta hydrolase"/>
    <property type="match status" value="1"/>
</dbReference>
<dbReference type="Proteomes" id="UP001497497">
    <property type="component" value="Unassembled WGS sequence"/>
</dbReference>
<dbReference type="SUPFAM" id="SSF53474">
    <property type="entry name" value="alpha/beta-Hydrolases"/>
    <property type="match status" value="1"/>
</dbReference>
<reference evidence="2 3" key="1">
    <citation type="submission" date="2024-04" db="EMBL/GenBank/DDBJ databases">
        <authorList>
            <consortium name="Genoscope - CEA"/>
            <person name="William W."/>
        </authorList>
    </citation>
    <scope>NUCLEOTIDE SEQUENCE [LARGE SCALE GENOMIC DNA]</scope>
</reference>
<dbReference type="PANTHER" id="PTHR46623:SF6">
    <property type="entry name" value="ALPHA_BETA-HYDROLASES SUPERFAMILY PROTEIN"/>
    <property type="match status" value="1"/>
</dbReference>
<evidence type="ECO:0000259" key="1">
    <source>
        <dbReference type="Pfam" id="PF01738"/>
    </source>
</evidence>
<keyword evidence="3" id="KW-1185">Reference proteome</keyword>
<accession>A0AAV2H8Y3</accession>
<evidence type="ECO:0000313" key="3">
    <source>
        <dbReference type="Proteomes" id="UP001497497"/>
    </source>
</evidence>
<protein>
    <recommendedName>
        <fullName evidence="1">Dienelactone hydrolase domain-containing protein</fullName>
    </recommendedName>
</protein>
<name>A0AAV2H8Y3_LYMST</name>
<organism evidence="2 3">
    <name type="scientific">Lymnaea stagnalis</name>
    <name type="common">Great pond snail</name>
    <name type="synonym">Helix stagnalis</name>
    <dbReference type="NCBI Taxonomy" id="6523"/>
    <lineage>
        <taxon>Eukaryota</taxon>
        <taxon>Metazoa</taxon>
        <taxon>Spiralia</taxon>
        <taxon>Lophotrochozoa</taxon>
        <taxon>Mollusca</taxon>
        <taxon>Gastropoda</taxon>
        <taxon>Heterobranchia</taxon>
        <taxon>Euthyneura</taxon>
        <taxon>Panpulmonata</taxon>
        <taxon>Hygrophila</taxon>
        <taxon>Lymnaeoidea</taxon>
        <taxon>Lymnaeidae</taxon>
        <taxon>Lymnaea</taxon>
    </lineage>
</organism>
<evidence type="ECO:0000313" key="2">
    <source>
        <dbReference type="EMBL" id="CAL1530164.1"/>
    </source>
</evidence>
<dbReference type="EMBL" id="CAXITT010000063">
    <property type="protein sequence ID" value="CAL1530164.1"/>
    <property type="molecule type" value="Genomic_DNA"/>
</dbReference>
<dbReference type="InterPro" id="IPR051049">
    <property type="entry name" value="Dienelactone_hydrolase-like"/>
</dbReference>
<dbReference type="Pfam" id="PF01738">
    <property type="entry name" value="DLH"/>
    <property type="match status" value="1"/>
</dbReference>
<comment type="caution">
    <text evidence="2">The sequence shown here is derived from an EMBL/GenBank/DDBJ whole genome shotgun (WGS) entry which is preliminary data.</text>
</comment>
<proteinExistence type="predicted"/>
<sequence length="165" mass="17942">MAASKRVEFESANKLGLCPGFLCGDPKKQTKGIIVLQEWWGANDQIKDCGKDICGRIDMVTLVPDLYREKVAKNNEEAGHYMGELDWKGAVEDIRAAAKYLKEQGCKKVGVTGFCMGGALSMAAAALVPEIDAAAPFYGIPSDQLCDVTKIKIPLQCHFAEKDDV</sequence>
<feature type="domain" description="Dienelactone hydrolase" evidence="1">
    <location>
        <begin position="24"/>
        <end position="164"/>
    </location>
</feature>
<feature type="non-terminal residue" evidence="2">
    <location>
        <position position="165"/>
    </location>
</feature>
<dbReference type="PANTHER" id="PTHR46623">
    <property type="entry name" value="CARBOXYMETHYLENEBUTENOLIDASE-RELATED"/>
    <property type="match status" value="1"/>
</dbReference>
<dbReference type="AlphaFoldDB" id="A0AAV2H8Y3"/>
<dbReference type="InterPro" id="IPR002925">
    <property type="entry name" value="Dienelactn_hydro"/>
</dbReference>
<dbReference type="InterPro" id="IPR029058">
    <property type="entry name" value="AB_hydrolase_fold"/>
</dbReference>
<dbReference type="GO" id="GO:0016787">
    <property type="term" value="F:hydrolase activity"/>
    <property type="evidence" value="ECO:0007669"/>
    <property type="project" value="InterPro"/>
</dbReference>
<gene>
    <name evidence="2" type="ORF">GSLYS_00004297001</name>
</gene>